<evidence type="ECO:0000313" key="2">
    <source>
        <dbReference type="Proteomes" id="UP000242560"/>
    </source>
</evidence>
<dbReference type="Proteomes" id="UP000242560">
    <property type="component" value="Unassembled WGS sequence"/>
</dbReference>
<dbReference type="RefSeq" id="WP_089817930.1">
    <property type="nucleotide sequence ID" value="NZ_FORQ01000001.1"/>
</dbReference>
<accession>A0A1I3JLN9</accession>
<sequence length="99" mass="11540">MKTEIKFNVLDVIEEIYLHSRDSHLREPLFEMLKDQIAMLSEYLQLTQLQSILFANCFILGYDDASVAGVYRHFGFEEYHLLRLSFLLGDGVNPRNVSI</sequence>
<dbReference type="EMBL" id="FORQ01000001">
    <property type="protein sequence ID" value="SFI61050.1"/>
    <property type="molecule type" value="Genomic_DNA"/>
</dbReference>
<reference evidence="2" key="1">
    <citation type="submission" date="2016-10" db="EMBL/GenBank/DDBJ databases">
        <authorList>
            <person name="Varghese N."/>
            <person name="Submissions S."/>
        </authorList>
    </citation>
    <scope>NUCLEOTIDE SEQUENCE [LARGE SCALE GENOMIC DNA]</scope>
    <source>
        <strain evidence="2">DSM 22251</strain>
    </source>
</reference>
<protein>
    <submittedName>
        <fullName evidence="1">Uncharacterized protein</fullName>
    </submittedName>
</protein>
<dbReference type="AlphaFoldDB" id="A0A1I3JLN9"/>
<keyword evidence="2" id="KW-1185">Reference proteome</keyword>
<gene>
    <name evidence="1" type="ORF">SAMN05421638_0249</name>
</gene>
<proteinExistence type="predicted"/>
<name>A0A1I3JLN9_9FLAO</name>
<organism evidence="1 2">
    <name type="scientific">Kaistella treverensis</name>
    <dbReference type="NCBI Taxonomy" id="631455"/>
    <lineage>
        <taxon>Bacteria</taxon>
        <taxon>Pseudomonadati</taxon>
        <taxon>Bacteroidota</taxon>
        <taxon>Flavobacteriia</taxon>
        <taxon>Flavobacteriales</taxon>
        <taxon>Weeksellaceae</taxon>
        <taxon>Chryseobacterium group</taxon>
        <taxon>Kaistella</taxon>
    </lineage>
</organism>
<evidence type="ECO:0000313" key="1">
    <source>
        <dbReference type="EMBL" id="SFI61050.1"/>
    </source>
</evidence>